<sequence>MRFSKAKGGRNPTAFCNPLLAHLTHEQCAKACELITFHLINRLSKC</sequence>
<organism evidence="1">
    <name type="scientific">Anguilla anguilla</name>
    <name type="common">European freshwater eel</name>
    <name type="synonym">Muraena anguilla</name>
    <dbReference type="NCBI Taxonomy" id="7936"/>
    <lineage>
        <taxon>Eukaryota</taxon>
        <taxon>Metazoa</taxon>
        <taxon>Chordata</taxon>
        <taxon>Craniata</taxon>
        <taxon>Vertebrata</taxon>
        <taxon>Euteleostomi</taxon>
        <taxon>Actinopterygii</taxon>
        <taxon>Neopterygii</taxon>
        <taxon>Teleostei</taxon>
        <taxon>Anguilliformes</taxon>
        <taxon>Anguillidae</taxon>
        <taxon>Anguilla</taxon>
    </lineage>
</organism>
<reference evidence="1" key="1">
    <citation type="submission" date="2014-11" db="EMBL/GenBank/DDBJ databases">
        <authorList>
            <person name="Amaro Gonzalez C."/>
        </authorList>
    </citation>
    <scope>NUCLEOTIDE SEQUENCE</scope>
</reference>
<evidence type="ECO:0000313" key="1">
    <source>
        <dbReference type="EMBL" id="JAH40865.1"/>
    </source>
</evidence>
<proteinExistence type="predicted"/>
<protein>
    <submittedName>
        <fullName evidence="1">Uncharacterized protein</fullName>
    </submittedName>
</protein>
<name>A0A0E9SJM8_ANGAN</name>
<reference evidence="1" key="2">
    <citation type="journal article" date="2015" name="Fish Shellfish Immunol.">
        <title>Early steps in the European eel (Anguilla anguilla)-Vibrio vulnificus interaction in the gills: Role of the RtxA13 toxin.</title>
        <authorList>
            <person name="Callol A."/>
            <person name="Pajuelo D."/>
            <person name="Ebbesson L."/>
            <person name="Teles M."/>
            <person name="MacKenzie S."/>
            <person name="Amaro C."/>
        </authorList>
    </citation>
    <scope>NUCLEOTIDE SEQUENCE</scope>
</reference>
<accession>A0A0E9SJM8</accession>
<dbReference type="AlphaFoldDB" id="A0A0E9SJM8"/>
<dbReference type="EMBL" id="GBXM01067712">
    <property type="protein sequence ID" value="JAH40865.1"/>
    <property type="molecule type" value="Transcribed_RNA"/>
</dbReference>